<name>A0A9P6RF35_9FUNG</name>
<feature type="compositionally biased region" description="Acidic residues" evidence="1">
    <location>
        <begin position="137"/>
        <end position="150"/>
    </location>
</feature>
<feature type="compositionally biased region" description="Polar residues" evidence="1">
    <location>
        <begin position="275"/>
        <end position="293"/>
    </location>
</feature>
<feature type="region of interest" description="Disordered" evidence="1">
    <location>
        <begin position="120"/>
        <end position="198"/>
    </location>
</feature>
<reference evidence="2" key="1">
    <citation type="journal article" date="2020" name="Fungal Divers.">
        <title>Resolving the Mortierellaceae phylogeny through synthesis of multi-gene phylogenetics and phylogenomics.</title>
        <authorList>
            <person name="Vandepol N."/>
            <person name="Liber J."/>
            <person name="Desiro A."/>
            <person name="Na H."/>
            <person name="Kennedy M."/>
            <person name="Barry K."/>
            <person name="Grigoriev I.V."/>
            <person name="Miller A.N."/>
            <person name="O'Donnell K."/>
            <person name="Stajich J.E."/>
            <person name="Bonito G."/>
        </authorList>
    </citation>
    <scope>NUCLEOTIDE SEQUENCE</scope>
    <source>
        <strain evidence="2">NVP60</strain>
    </source>
</reference>
<dbReference type="Proteomes" id="UP000823405">
    <property type="component" value="Unassembled WGS sequence"/>
</dbReference>
<feature type="region of interest" description="Disordered" evidence="1">
    <location>
        <begin position="257"/>
        <end position="331"/>
    </location>
</feature>
<feature type="compositionally biased region" description="Polar residues" evidence="1">
    <location>
        <begin position="13"/>
        <end position="25"/>
    </location>
</feature>
<dbReference type="InterPro" id="IPR011050">
    <property type="entry name" value="Pectin_lyase_fold/virulence"/>
</dbReference>
<feature type="compositionally biased region" description="Low complexity" evidence="1">
    <location>
        <begin position="168"/>
        <end position="177"/>
    </location>
</feature>
<feature type="compositionally biased region" description="Basic and acidic residues" evidence="1">
    <location>
        <begin position="447"/>
        <end position="460"/>
    </location>
</feature>
<organism evidence="2 3">
    <name type="scientific">Linnemannia gamsii</name>
    <dbReference type="NCBI Taxonomy" id="64522"/>
    <lineage>
        <taxon>Eukaryota</taxon>
        <taxon>Fungi</taxon>
        <taxon>Fungi incertae sedis</taxon>
        <taxon>Mucoromycota</taxon>
        <taxon>Mortierellomycotina</taxon>
        <taxon>Mortierellomycetes</taxon>
        <taxon>Mortierellales</taxon>
        <taxon>Mortierellaceae</taxon>
        <taxon>Linnemannia</taxon>
    </lineage>
</organism>
<accession>A0A9P6RF35</accession>
<protein>
    <submittedName>
        <fullName evidence="2">Uncharacterized protein</fullName>
    </submittedName>
</protein>
<feature type="compositionally biased region" description="Basic residues" evidence="1">
    <location>
        <begin position="428"/>
        <end position="446"/>
    </location>
</feature>
<sequence>MLPVVAGVPPLSHANSNNSPNTFSKEQQEYRNRLEMERLEREGSFYVELTPFERQQAIAAAASGAVGSVRFLKEPLPWEGLGDEDMVGEDQDGLDRNGIDSEEENSLGWSYSPWGGEFRYEISSDGDGEDKGYGGYDDGEDEFYYEEEEVGEGRQRGPRHKLPGTVSQHQQRQQQGQHQRDQFSAMAAVDNDDGSSVVDEDYTRLELTTRPFQEDSTIAQAKEVTKMLKMEESGKSGESVTNQDPNVIDNIKEAAEDSQVWDAEGAAQEKGSAGHKSNTQEYAETPLSESVDTMAQKEKETVNAPGGGGRSFAAEPKPRGSDTTLDGSMEAEVETVRPKLDQIDLLGHEAEVEWLQEQDEIQSAWRIKHHHQYKDEDRDEEEDYDDDAHEGYARVEVVNEQDVNGEEKGQAQESLLSSELPLDDPDWHKKHGGLNPKHTRIYKSQHSRPDNINRSDRPQDIDEDGTVFPNPYSKEPYSAIVYPSNTRDPFSSLGYVAYNTQGDRIIDFSMVGWNEGNTDLPDAIKEIPVMERLFPRDGADKDTDKGDDTERIQKALDRIGHRTKGSVVQGKTVVPTGALALARGVYRISKPLRIRDSGILFRGDPAGGSRIVCQWEPTGPRYAVEIEGQTDKMLTETRVPVVSDYTPVGSFFLALDPTYLPESTLAIGDQIMVTRVGNDRWVEDIGMDDFDSSKKGVKPWKTMRAHMFRTVRSLDTHTGIIQLDAPLPISIRRYYGGGWVTKYEDHKIRAVGVQFLDMVFPRNVGRTTDDMLDEKGRGSEDYRFSYEIFANYAFRLDQAAHVYFSHITTSFFHNFISIGSDVHHVTLDSVVHSYPDDMLSGQSAFQLSGQLVLIKNSLSQGSFHFFVDINHVPGPNVVHRAQAINIGKPHQPLPLDFAPGEVGPHMKFCTGLLFDQVVTDGSIQIVNRGSMGTGQGYAGANSVIWNSRAREGVLTHRANGFQNFVIGSEDFEAEDRHPWDSQGWKEHLGSEVLPGSLYLRQLGDRLNRMGKGWLS</sequence>
<dbReference type="EMBL" id="JAAAIN010000234">
    <property type="protein sequence ID" value="KAG0317615.1"/>
    <property type="molecule type" value="Genomic_DNA"/>
</dbReference>
<evidence type="ECO:0000313" key="3">
    <source>
        <dbReference type="Proteomes" id="UP000823405"/>
    </source>
</evidence>
<dbReference type="AlphaFoldDB" id="A0A9P6RF35"/>
<dbReference type="Gene3D" id="2.160.20.10">
    <property type="entry name" value="Single-stranded right-handed beta-helix, Pectin lyase-like"/>
    <property type="match status" value="1"/>
</dbReference>
<dbReference type="InterPro" id="IPR012334">
    <property type="entry name" value="Pectin_lyas_fold"/>
</dbReference>
<dbReference type="OrthoDB" id="509690at2759"/>
<gene>
    <name evidence="2" type="ORF">BGZ97_005130</name>
</gene>
<keyword evidence="3" id="KW-1185">Reference proteome</keyword>
<evidence type="ECO:0000256" key="1">
    <source>
        <dbReference type="SAM" id="MobiDB-lite"/>
    </source>
</evidence>
<feature type="region of interest" description="Disordered" evidence="1">
    <location>
        <begin position="399"/>
        <end position="472"/>
    </location>
</feature>
<dbReference type="SUPFAM" id="SSF51126">
    <property type="entry name" value="Pectin lyase-like"/>
    <property type="match status" value="1"/>
</dbReference>
<comment type="caution">
    <text evidence="2">The sequence shown here is derived from an EMBL/GenBank/DDBJ whole genome shotgun (WGS) entry which is preliminary data.</text>
</comment>
<proteinExistence type="predicted"/>
<feature type="region of interest" description="Disordered" evidence="1">
    <location>
        <begin position="1"/>
        <end position="29"/>
    </location>
</feature>
<evidence type="ECO:0000313" key="2">
    <source>
        <dbReference type="EMBL" id="KAG0317615.1"/>
    </source>
</evidence>